<evidence type="ECO:0000313" key="3">
    <source>
        <dbReference type="Proteomes" id="UP000377803"/>
    </source>
</evidence>
<dbReference type="KEGG" id="ncon:LC1Nh_1182"/>
<dbReference type="RefSeq" id="WP_153550795.1">
    <property type="nucleotide sequence ID" value="NZ_CP040089.1"/>
</dbReference>
<gene>
    <name evidence="2" type="ORF">LC1Nh_1182</name>
</gene>
<feature type="compositionally biased region" description="Basic and acidic residues" evidence="1">
    <location>
        <begin position="56"/>
        <end position="69"/>
    </location>
</feature>
<protein>
    <submittedName>
        <fullName evidence="2">Uncharacterized protein</fullName>
    </submittedName>
</protein>
<dbReference type="EMBL" id="CP040089">
    <property type="protein sequence ID" value="QGA81048.1"/>
    <property type="molecule type" value="Genomic_DNA"/>
</dbReference>
<dbReference type="GeneID" id="42365580"/>
<feature type="region of interest" description="Disordered" evidence="1">
    <location>
        <begin position="45"/>
        <end position="69"/>
    </location>
</feature>
<reference evidence="3" key="1">
    <citation type="submission" date="2019-05" db="EMBL/GenBank/DDBJ databases">
        <title>Candidatus Nanohalobium constans, a novel model system to study the DPANN nano-sized archaea: genomic and physiological characterization of a nanoarchaeon co-cultured with its chitinotrophic host.</title>
        <authorList>
            <person name="La Cono V."/>
            <person name="Arcadi E."/>
            <person name="Crisafi F."/>
            <person name="Denaro R."/>
            <person name="La Spada G."/>
            <person name="Messina E."/>
            <person name="Smedile F."/>
            <person name="Toshchakov S.V."/>
            <person name="Shevchenko M.A."/>
            <person name="Golyshin P.N."/>
            <person name="Golyshina O.V."/>
            <person name="Ferrer M."/>
            <person name="Rohde M."/>
            <person name="Mushegian A."/>
            <person name="Sorokin D.Y."/>
            <person name="Giuliano L."/>
            <person name="Yakimov M.M."/>
        </authorList>
    </citation>
    <scope>NUCLEOTIDE SEQUENCE [LARGE SCALE GENOMIC DNA]</scope>
    <source>
        <strain evidence="3">LC1Nh</strain>
    </source>
</reference>
<evidence type="ECO:0000256" key="1">
    <source>
        <dbReference type="SAM" id="MobiDB-lite"/>
    </source>
</evidence>
<proteinExistence type="predicted"/>
<keyword evidence="3" id="KW-1185">Reference proteome</keyword>
<dbReference type="AlphaFoldDB" id="A0A5Q0UHC7"/>
<dbReference type="Proteomes" id="UP000377803">
    <property type="component" value="Chromosome"/>
</dbReference>
<sequence>MTTVTISEDTHRKLKKLKEKEKISSFDELLDNIAEEKLDIPSSEEMFGSMEIEDKEEIRDHDDRADRYE</sequence>
<name>A0A5Q0UHC7_9ARCH</name>
<organism evidence="2 3">
    <name type="scientific">Candidatus Nanohalobium constans</name>
    <dbReference type="NCBI Taxonomy" id="2565781"/>
    <lineage>
        <taxon>Archaea</taxon>
        <taxon>Candidatus Nanohalarchaeota</taxon>
        <taxon>Candidatus Nanohalobia</taxon>
        <taxon>Candidatus Nanohalobiales</taxon>
        <taxon>Candidatus Nanohalobiaceae</taxon>
        <taxon>Candidatus Nanohalobium</taxon>
    </lineage>
</organism>
<evidence type="ECO:0000313" key="2">
    <source>
        <dbReference type="EMBL" id="QGA81048.1"/>
    </source>
</evidence>
<accession>A0A5Q0UHC7</accession>